<proteinExistence type="inferred from homology"/>
<comment type="catalytic activity">
    <reaction evidence="4 7">
        <text>uridine(38/39/40) in tRNA = pseudouridine(38/39/40) in tRNA</text>
        <dbReference type="Rhea" id="RHEA:22376"/>
        <dbReference type="Rhea" id="RHEA-COMP:10085"/>
        <dbReference type="Rhea" id="RHEA-COMP:10087"/>
        <dbReference type="ChEBI" id="CHEBI:65314"/>
        <dbReference type="ChEBI" id="CHEBI:65315"/>
        <dbReference type="EC" id="5.4.99.12"/>
    </reaction>
</comment>
<organism evidence="10 11">
    <name type="scientific">Leptogranulimonas caecicola</name>
    <dbReference type="NCBI Taxonomy" id="2894156"/>
    <lineage>
        <taxon>Bacteria</taxon>
        <taxon>Bacillati</taxon>
        <taxon>Actinomycetota</taxon>
        <taxon>Coriobacteriia</taxon>
        <taxon>Coriobacteriales</taxon>
        <taxon>Kribbibacteriaceae</taxon>
        <taxon>Leptogranulimonas</taxon>
    </lineage>
</organism>
<keyword evidence="2 4" id="KW-0819">tRNA processing</keyword>
<reference evidence="10" key="1">
    <citation type="submission" date="2021-11" db="EMBL/GenBank/DDBJ databases">
        <title>Complete genome sequence of Atopobiaceae bacterium TOC12.</title>
        <authorList>
            <person name="Morinaga K."/>
            <person name="Kusada H."/>
            <person name="Tamaki H."/>
        </authorList>
    </citation>
    <scope>NUCLEOTIDE SEQUENCE</scope>
    <source>
        <strain evidence="10">TOC12</strain>
    </source>
</reference>
<comment type="similarity">
    <text evidence="1 4 7">Belongs to the tRNA pseudouridine synthase TruA family.</text>
</comment>
<evidence type="ECO:0000256" key="3">
    <source>
        <dbReference type="ARBA" id="ARBA00023235"/>
    </source>
</evidence>
<dbReference type="InterPro" id="IPR020103">
    <property type="entry name" value="PsdUridine_synth_cat_dom_sf"/>
</dbReference>
<dbReference type="GO" id="GO:0160147">
    <property type="term" value="F:tRNA pseudouridine(38-40) synthase activity"/>
    <property type="evidence" value="ECO:0007669"/>
    <property type="project" value="UniProtKB-EC"/>
</dbReference>
<accession>A0AAU9C9T9</accession>
<dbReference type="Gene3D" id="3.30.70.660">
    <property type="entry name" value="Pseudouridine synthase I, catalytic domain, C-terminal subdomain"/>
    <property type="match status" value="1"/>
</dbReference>
<evidence type="ECO:0000313" key="11">
    <source>
        <dbReference type="Proteomes" id="UP001431186"/>
    </source>
</evidence>
<dbReference type="InterPro" id="IPR020094">
    <property type="entry name" value="TruA/RsuA/RluB/E/F_N"/>
</dbReference>
<evidence type="ECO:0000259" key="9">
    <source>
        <dbReference type="Pfam" id="PF01416"/>
    </source>
</evidence>
<evidence type="ECO:0000256" key="2">
    <source>
        <dbReference type="ARBA" id="ARBA00022694"/>
    </source>
</evidence>
<feature type="active site" description="Nucleophile" evidence="4 5">
    <location>
        <position position="89"/>
    </location>
</feature>
<dbReference type="Proteomes" id="UP001431186">
    <property type="component" value="Chromosome"/>
</dbReference>
<dbReference type="EMBL" id="AP025285">
    <property type="protein sequence ID" value="BDC90637.1"/>
    <property type="molecule type" value="Genomic_DNA"/>
</dbReference>
<dbReference type="Pfam" id="PF01416">
    <property type="entry name" value="PseudoU_synth_1"/>
    <property type="match status" value="1"/>
</dbReference>
<keyword evidence="3 4" id="KW-0413">Isomerase</keyword>
<feature type="binding site" evidence="4 6">
    <location>
        <position position="151"/>
    </location>
    <ligand>
        <name>substrate</name>
    </ligand>
</feature>
<sequence>MEPQARLLHTQEPLAHPEADMPLGNRAPCGPEDLGSDSSTLVLKVGYRGARFSGFAAQEGQPTIAGELNEALSVLLRRPAEVVCAGRTDAGVSALGQYVSLPVSARERRDYSAARLLRSLDALTSDDISLRGVWEAPAGFSARFDAEKRCYRYRIATGPRPVMAQGTALWVRQELDVASMDEAAGYLVGEHDFKSFCKAASAEGKSTCREILRCQVSAGQEYGEPLVYIDVEGNAFLHNMVRIITGTLLEVGAGRRAPSWVGEVLSAADRRAAGPTAPPEGLFFIEVHYPNGLLHPW</sequence>
<keyword evidence="11" id="KW-1185">Reference proteome</keyword>
<comment type="caution">
    <text evidence="4">Lacks conserved residue(s) required for the propagation of feature annotation.</text>
</comment>
<dbReference type="RefSeq" id="WP_265592092.1">
    <property type="nucleotide sequence ID" value="NZ_AP025285.1"/>
</dbReference>
<dbReference type="HAMAP" id="MF_00171">
    <property type="entry name" value="TruA"/>
    <property type="match status" value="1"/>
</dbReference>
<dbReference type="PANTHER" id="PTHR11142">
    <property type="entry name" value="PSEUDOURIDYLATE SYNTHASE"/>
    <property type="match status" value="1"/>
</dbReference>
<evidence type="ECO:0000256" key="6">
    <source>
        <dbReference type="PIRSR" id="PIRSR001430-2"/>
    </source>
</evidence>
<dbReference type="CDD" id="cd02570">
    <property type="entry name" value="PseudoU_synth_EcTruA"/>
    <property type="match status" value="1"/>
</dbReference>
<dbReference type="InterPro" id="IPR020095">
    <property type="entry name" value="PsdUridine_synth_TruA_C"/>
</dbReference>
<protein>
    <recommendedName>
        <fullName evidence="4">tRNA pseudouridine synthase A</fullName>
        <ecNumber evidence="4">5.4.99.12</ecNumber>
    </recommendedName>
    <alternativeName>
        <fullName evidence="4">tRNA pseudouridine(38-40) synthase</fullName>
    </alternativeName>
    <alternativeName>
        <fullName evidence="4">tRNA pseudouridylate synthase I</fullName>
    </alternativeName>
    <alternativeName>
        <fullName evidence="4">tRNA-uridine isomerase I</fullName>
    </alternativeName>
</protein>
<feature type="domain" description="Pseudouridine synthase I TruA alpha/beta" evidence="9">
    <location>
        <begin position="183"/>
        <end position="290"/>
    </location>
</feature>
<dbReference type="InterPro" id="IPR001406">
    <property type="entry name" value="PsdUridine_synth_TruA"/>
</dbReference>
<evidence type="ECO:0000256" key="4">
    <source>
        <dbReference type="HAMAP-Rule" id="MF_00171"/>
    </source>
</evidence>
<dbReference type="SUPFAM" id="SSF55120">
    <property type="entry name" value="Pseudouridine synthase"/>
    <property type="match status" value="1"/>
</dbReference>
<evidence type="ECO:0000256" key="7">
    <source>
        <dbReference type="RuleBase" id="RU003792"/>
    </source>
</evidence>
<dbReference type="Gene3D" id="3.30.70.580">
    <property type="entry name" value="Pseudouridine synthase I, catalytic domain, N-terminal subdomain"/>
    <property type="match status" value="1"/>
</dbReference>
<evidence type="ECO:0000256" key="5">
    <source>
        <dbReference type="PIRSR" id="PIRSR001430-1"/>
    </source>
</evidence>
<evidence type="ECO:0000256" key="1">
    <source>
        <dbReference type="ARBA" id="ARBA00009375"/>
    </source>
</evidence>
<comment type="subunit">
    <text evidence="4">Homodimer.</text>
</comment>
<comment type="function">
    <text evidence="4">Formation of pseudouridine at positions 38, 39 and 40 in the anticodon stem and loop of transfer RNAs.</text>
</comment>
<dbReference type="GO" id="GO:0003723">
    <property type="term" value="F:RNA binding"/>
    <property type="evidence" value="ECO:0007669"/>
    <property type="project" value="InterPro"/>
</dbReference>
<dbReference type="PIRSF" id="PIRSF001430">
    <property type="entry name" value="tRNA_psdUrid_synth"/>
    <property type="match status" value="1"/>
</dbReference>
<dbReference type="EC" id="5.4.99.12" evidence="4"/>
<dbReference type="GO" id="GO:0031119">
    <property type="term" value="P:tRNA pseudouridine synthesis"/>
    <property type="evidence" value="ECO:0007669"/>
    <property type="project" value="UniProtKB-UniRule"/>
</dbReference>
<dbReference type="AlphaFoldDB" id="A0AAU9C9T9"/>
<name>A0AAU9C9T9_9ACTN</name>
<evidence type="ECO:0000256" key="8">
    <source>
        <dbReference type="SAM" id="MobiDB-lite"/>
    </source>
</evidence>
<dbReference type="InterPro" id="IPR020097">
    <property type="entry name" value="PsdUridine_synth_TruA_a/b_dom"/>
</dbReference>
<gene>
    <name evidence="4 10" type="primary">truA</name>
    <name evidence="10" type="ORF">ATTO_05090</name>
</gene>
<evidence type="ECO:0000313" key="10">
    <source>
        <dbReference type="EMBL" id="BDC90637.1"/>
    </source>
</evidence>
<feature type="region of interest" description="Disordered" evidence="8">
    <location>
        <begin position="1"/>
        <end position="23"/>
    </location>
</feature>
<dbReference type="PANTHER" id="PTHR11142:SF0">
    <property type="entry name" value="TRNA PSEUDOURIDINE SYNTHASE-LIKE 1"/>
    <property type="match status" value="1"/>
</dbReference>
<dbReference type="NCBIfam" id="TIGR00071">
    <property type="entry name" value="hisT_truA"/>
    <property type="match status" value="1"/>
</dbReference>
<dbReference type="KEGG" id="lcal:ATTO_05090"/>